<protein>
    <recommendedName>
        <fullName evidence="3">DUF4083 domain-containing protein</fullName>
    </recommendedName>
</protein>
<dbReference type="EMBL" id="BRZA01000011">
    <property type="protein sequence ID" value="GLC90521.1"/>
    <property type="molecule type" value="Genomic_DNA"/>
</dbReference>
<accession>A0ABQ5NQ87</accession>
<proteinExistence type="predicted"/>
<name>A0ABQ5NQ87_9BACI</name>
<gene>
    <name evidence="1" type="ORF">LYSBPC_36480</name>
</gene>
<keyword evidence="2" id="KW-1185">Reference proteome</keyword>
<evidence type="ECO:0000313" key="1">
    <source>
        <dbReference type="EMBL" id="GLC90521.1"/>
    </source>
</evidence>
<evidence type="ECO:0000313" key="2">
    <source>
        <dbReference type="Proteomes" id="UP001065593"/>
    </source>
</evidence>
<sequence length="49" mass="5870">MIMIIISCSIIAVLGSLLIWRMRIVHKDRKEKKKQLEQRLENLIQTNHK</sequence>
<reference evidence="1" key="1">
    <citation type="submission" date="2022-08" db="EMBL/GenBank/DDBJ databases">
        <title>Draft genome sequence of Lysinibacillus sp. strain KH24.</title>
        <authorList>
            <person name="Kanbe H."/>
            <person name="Itoh H."/>
        </authorList>
    </citation>
    <scope>NUCLEOTIDE SEQUENCE</scope>
    <source>
        <strain evidence="1">KH24</strain>
    </source>
</reference>
<comment type="caution">
    <text evidence="1">The sequence shown here is derived from an EMBL/GenBank/DDBJ whole genome shotgun (WGS) entry which is preliminary data.</text>
</comment>
<organism evidence="1 2">
    <name type="scientific">Lysinibacillus piscis</name>
    <dbReference type="NCBI Taxonomy" id="2518931"/>
    <lineage>
        <taxon>Bacteria</taxon>
        <taxon>Bacillati</taxon>
        <taxon>Bacillota</taxon>
        <taxon>Bacilli</taxon>
        <taxon>Bacillales</taxon>
        <taxon>Bacillaceae</taxon>
        <taxon>Lysinibacillus</taxon>
    </lineage>
</organism>
<dbReference type="Proteomes" id="UP001065593">
    <property type="component" value="Unassembled WGS sequence"/>
</dbReference>
<evidence type="ECO:0008006" key="3">
    <source>
        <dbReference type="Google" id="ProtNLM"/>
    </source>
</evidence>